<dbReference type="Proteomes" id="UP000482800">
    <property type="component" value="Unassembled WGS sequence"/>
</dbReference>
<keyword evidence="2" id="KW-1185">Reference proteome</keyword>
<dbReference type="EMBL" id="BLPF01000002">
    <property type="protein sequence ID" value="GFJ81599.1"/>
    <property type="molecule type" value="Genomic_DNA"/>
</dbReference>
<dbReference type="RefSeq" id="WP_173061044.1">
    <property type="nucleotide sequence ID" value="NZ_BLPF01000002.1"/>
</dbReference>
<accession>A0A6V8KHL7</accession>
<gene>
    <name evidence="1" type="ORF">Phou_057790</name>
</gene>
<name>A0A6V8KHL7_9ACTN</name>
<comment type="caution">
    <text evidence="1">The sequence shown here is derived from an EMBL/GenBank/DDBJ whole genome shotgun (WGS) entry which is preliminary data.</text>
</comment>
<organism evidence="1 2">
    <name type="scientific">Phytohabitans houttuyneae</name>
    <dbReference type="NCBI Taxonomy" id="1076126"/>
    <lineage>
        <taxon>Bacteria</taxon>
        <taxon>Bacillati</taxon>
        <taxon>Actinomycetota</taxon>
        <taxon>Actinomycetes</taxon>
        <taxon>Micromonosporales</taxon>
        <taxon>Micromonosporaceae</taxon>
    </lineage>
</organism>
<dbReference type="AlphaFoldDB" id="A0A6V8KHL7"/>
<reference evidence="1 2" key="1">
    <citation type="submission" date="2020-03" db="EMBL/GenBank/DDBJ databases">
        <title>Whole genome shotgun sequence of Phytohabitans houttuyneae NBRC 108639.</title>
        <authorList>
            <person name="Komaki H."/>
            <person name="Tamura T."/>
        </authorList>
    </citation>
    <scope>NUCLEOTIDE SEQUENCE [LARGE SCALE GENOMIC DNA]</scope>
    <source>
        <strain evidence="1 2">NBRC 108639</strain>
    </source>
</reference>
<reference evidence="1 2" key="2">
    <citation type="submission" date="2020-03" db="EMBL/GenBank/DDBJ databases">
        <authorList>
            <person name="Ichikawa N."/>
            <person name="Kimura A."/>
            <person name="Kitahashi Y."/>
            <person name="Uohara A."/>
        </authorList>
    </citation>
    <scope>NUCLEOTIDE SEQUENCE [LARGE SCALE GENOMIC DNA]</scope>
    <source>
        <strain evidence="1 2">NBRC 108639</strain>
    </source>
</reference>
<protein>
    <submittedName>
        <fullName evidence="1">Uncharacterized protein</fullName>
    </submittedName>
</protein>
<proteinExistence type="predicted"/>
<evidence type="ECO:0000313" key="1">
    <source>
        <dbReference type="EMBL" id="GFJ81599.1"/>
    </source>
</evidence>
<sequence length="122" mass="12935">MVAGPGRSRAVTGAAVPDRLHPLVLGDAGIVGIGASQPEVPLFRRLAAGHAERRCELGPAKAAGAGDLDQLRLPLVQQVAQLTEHGQGLQDPVILRVRHRYSSVIATMTGACHRYDDMIEDV</sequence>
<evidence type="ECO:0000313" key="2">
    <source>
        <dbReference type="Proteomes" id="UP000482800"/>
    </source>
</evidence>